<sequence>MSTDDEGGARLVAFGDVSGDGINDAVVVSKLGNGTLLWILNIGGAGRHWVTQAPIEPVPFALKPNLIAADDVDGDGDCDALVVATGAPTVVMWYANNDGVGGAWSGGNPISAGPLLAAATYIGLADIGRDGDMDLIFTGLDTGAIAWLEQTAPGVFAPTSITLASSVTRPGKALIIDADDDGFDDLVVVSGGEGLVWMRNMTGDPVLSLILSDAGTDLLHTRVFGTWMLCMSAELSYFCRLGPLGVFSIGKMRYFTSEALSGDVAIGAFYDDDSMGIVRINVDQLYIVRQHGPRDIGVNYALPLLPNQPVAVFSPDVTGDGKPDVVGLADNGTVALVINEPFAEPIFGRFLSAIISVTTTQLTPVDLDNDGDFDYFSSFADYIPYLSVVENFVATKFTPLSIVAPSPTPIRAADMDGDGDADVVYGVASLNGLFYQANTDGRTALADSVAIASGPTMLSAPTDVMLADMDADGDVDVVVACDNAPHLIWFANNGDASLGSRIVVATFASGVKAIRVTDIDDDGDPDIVYARGSAVGVATNSNGAGTSWTTASRSVGSGALTRIQIGDIDNDGDVDVAYLEAGGNLGWLANTAGVLGTPFVVASGLTPMPPQLELVYFDRDDTLDLVTLASPTSFGVWYNADGSGSFAGGMTLLGAKIGSAVDGFFVRDVDASGTADITAHEADGNVYVYVQNDISPFDVWKPTMYAADSPRVRGLLNSPFSPCASFAFGAGKTVRCLADIAAVTSNQCVRNTAIVPAGTYTGCRTTAHYLIKRAVELAADGAPGSVVVDCEPTRGVLWHVTQLDSSFLYSVGGLRLSGFDIRGMGTCTDVDNGGPGLLASTSGAYIELNATVLSGSDTSPIIGRKVTIGSGGGAVMVSKAARFAAYGSQVRDNSAGAGNPGGAIYAADASTVCIMDNSLVSGNVAPQASGGAIAALSNSVVVVGTGAALGDAEREWNVRANTAELSGGGIAAVARSTVTLNNGLVEGNSARGSGGGLFVSSETGVTIFGGSRFARNSALGAGGALALVTPLAATVSLSGTELAGNSAPLGAGVAAVSSTLFNDVIVVRSSVDFPRTAGDPPSDLATSSADVALSNVVFSSNTAARYGSALVACGVSVSISGAGSSFGSDDVMVCLPPSLDDSGFVPDRQSPAGLPWLWFDSEAWTSSGVSAHVATPPARLAWSQRPDPVLQPGNPIAGSVVVADWFGAGIVDTRLQVMVELAAASAAAGVGASGQDLVTVSSTSVPLPPLVLRVVEPGILPVAGTHVVVSVADESGEQSGAPELALDSVFDMGLCSIGRGGAVDENGFGCVFCDGETFSDEVSAAPCSTCPTNSVVASVNGSASECACVRGYYATSATLCSACPDGAICVGGKAPPVAAPGFTSGDAATLFLPCPTSEACAGGGACAPGYTARLCAECAKGYYALNGKCFKCKTGVNTLVVVVMVVGCLAVTAVLLAFNLAESVSYKFAAAMIGLNGLQITALYGKLDFDWGAFADVYFDVASSLNLNFELTSPECSVVPGTDVWVLKFLLTLALPILAAAVVLFVSGVFMGLSFISAPWLSQFIPAQVRNAAARCWWQLLVLMYMPLVAGAFSLFGCRKDASGRWVLSAAPARSCYTPTWWSLFVFGAAGVVGYGFGLPASVVYILHRERKQLESSVFVLRYGFLVGRFVEDAWWFEAAIMGRKLGVVLSMALFWADTTKAYASVCVLVGSFLDLATRAPYASRLHNWMAWVVLASVIVVLHAGTLTNKPLRTGGVVLGLVVNLFAIVIGNMIDIVRLQREEKETMDNEFYVSGNFSNNAVESRMGLRQSVTGLDVRSVGTDIEMQDVGLHALVSGTTLDSSDSMFHTTNLDSVAIDDTAPSLGSVALPSSRPARPDRKPSNVPDHVPPRPTHKPSRPAVGARAAPVRPARPARPLRIEPPHPDREN</sequence>
<gene>
    <name evidence="5" type="ORF">AMSG_00593</name>
</gene>
<dbReference type="SUPFAM" id="SSF69318">
    <property type="entry name" value="Integrin alpha N-terminal domain"/>
    <property type="match status" value="3"/>
</dbReference>
<dbReference type="InterPro" id="IPR028994">
    <property type="entry name" value="Integrin_alpha_N"/>
</dbReference>
<feature type="transmembrane region" description="Helical" evidence="3">
    <location>
        <begin position="1689"/>
        <end position="1714"/>
    </location>
</feature>
<dbReference type="GeneID" id="25560392"/>
<dbReference type="Pfam" id="PF13517">
    <property type="entry name" value="FG-GAP_3"/>
    <property type="match status" value="1"/>
</dbReference>
<dbReference type="SMART" id="SM01411">
    <property type="entry name" value="Ephrin_rec_like"/>
    <property type="match status" value="3"/>
</dbReference>
<keyword evidence="3" id="KW-0472">Membrane</keyword>
<dbReference type="Proteomes" id="UP000054408">
    <property type="component" value="Unassembled WGS sequence"/>
</dbReference>
<dbReference type="InterPro" id="IPR011050">
    <property type="entry name" value="Pectin_lyase_fold/virulence"/>
</dbReference>
<feature type="transmembrane region" description="Helical" evidence="3">
    <location>
        <begin position="1577"/>
        <end position="1596"/>
    </location>
</feature>
<organism evidence="5 6">
    <name type="scientific">Thecamonas trahens ATCC 50062</name>
    <dbReference type="NCBI Taxonomy" id="461836"/>
    <lineage>
        <taxon>Eukaryota</taxon>
        <taxon>Apusozoa</taxon>
        <taxon>Apusomonadida</taxon>
        <taxon>Apusomonadidae</taxon>
        <taxon>Thecamonas</taxon>
    </lineage>
</organism>
<keyword evidence="3" id="KW-1133">Transmembrane helix</keyword>
<feature type="domain" description="DUF7630" evidence="4">
    <location>
        <begin position="1391"/>
        <end position="1432"/>
    </location>
</feature>
<evidence type="ECO:0000313" key="6">
    <source>
        <dbReference type="Proteomes" id="UP000054408"/>
    </source>
</evidence>
<name>A0A0L0D8V6_THETB</name>
<accession>A0A0L0D8V6</accession>
<feature type="transmembrane region" description="Helical" evidence="3">
    <location>
        <begin position="1757"/>
        <end position="1777"/>
    </location>
</feature>
<keyword evidence="6" id="KW-1185">Reference proteome</keyword>
<evidence type="ECO:0000259" key="4">
    <source>
        <dbReference type="Pfam" id="PF24633"/>
    </source>
</evidence>
<dbReference type="PANTHER" id="PTHR44103">
    <property type="entry name" value="PROPROTEIN CONVERTASE P"/>
    <property type="match status" value="1"/>
</dbReference>
<feature type="transmembrane region" description="Helical" evidence="3">
    <location>
        <begin position="1468"/>
        <end position="1485"/>
    </location>
</feature>
<feature type="compositionally biased region" description="Basic and acidic residues" evidence="2">
    <location>
        <begin position="1917"/>
        <end position="1928"/>
    </location>
</feature>
<protein>
    <recommendedName>
        <fullName evidence="4">DUF7630 domain-containing protein</fullName>
    </recommendedName>
</protein>
<evidence type="ECO:0000313" key="5">
    <source>
        <dbReference type="EMBL" id="KNC48812.1"/>
    </source>
</evidence>
<dbReference type="SUPFAM" id="SSF51126">
    <property type="entry name" value="Pectin lyase-like"/>
    <property type="match status" value="1"/>
</dbReference>
<evidence type="ECO:0000256" key="3">
    <source>
        <dbReference type="SAM" id="Phobius"/>
    </source>
</evidence>
<dbReference type="InterPro" id="IPR013517">
    <property type="entry name" value="FG-GAP"/>
</dbReference>
<feature type="transmembrane region" description="Helical" evidence="3">
    <location>
        <begin position="1439"/>
        <end position="1461"/>
    </location>
</feature>
<dbReference type="InterPro" id="IPR056047">
    <property type="entry name" value="CRMPA-like_DUF7630"/>
</dbReference>
<dbReference type="RefSeq" id="XP_013762863.1">
    <property type="nucleotide sequence ID" value="XM_013907409.1"/>
</dbReference>
<reference evidence="5 6" key="1">
    <citation type="submission" date="2010-05" db="EMBL/GenBank/DDBJ databases">
        <title>The Genome Sequence of Thecamonas trahens ATCC 50062.</title>
        <authorList>
            <consortium name="The Broad Institute Genome Sequencing Platform"/>
            <person name="Russ C."/>
            <person name="Cuomo C."/>
            <person name="Shea T."/>
            <person name="Young S.K."/>
            <person name="Zeng Q."/>
            <person name="Koehrsen M."/>
            <person name="Haas B."/>
            <person name="Borodovsky M."/>
            <person name="Guigo R."/>
            <person name="Alvarado L."/>
            <person name="Berlin A."/>
            <person name="Bochicchio J."/>
            <person name="Borenstein D."/>
            <person name="Chapman S."/>
            <person name="Chen Z."/>
            <person name="Freedman E."/>
            <person name="Gellesch M."/>
            <person name="Goldberg J."/>
            <person name="Griggs A."/>
            <person name="Gujja S."/>
            <person name="Heilman E."/>
            <person name="Heiman D."/>
            <person name="Hepburn T."/>
            <person name="Howarth C."/>
            <person name="Jen D."/>
            <person name="Larson L."/>
            <person name="Mehta T."/>
            <person name="Park D."/>
            <person name="Pearson M."/>
            <person name="Roberts A."/>
            <person name="Saif S."/>
            <person name="Shenoy N."/>
            <person name="Sisk P."/>
            <person name="Stolte C."/>
            <person name="Sykes S."/>
            <person name="Thomson T."/>
            <person name="Walk T."/>
            <person name="White J."/>
            <person name="Yandava C."/>
            <person name="Burger G."/>
            <person name="Gray M.W."/>
            <person name="Holland P.W.H."/>
            <person name="King N."/>
            <person name="Lang F.B.F."/>
            <person name="Roger A.J."/>
            <person name="Ruiz-Trillo I."/>
            <person name="Lander E."/>
            <person name="Nusbaum C."/>
        </authorList>
    </citation>
    <scope>NUCLEOTIDE SEQUENCE [LARGE SCALE GENOMIC DNA]</scope>
    <source>
        <strain evidence="5 6">ATCC 50062</strain>
    </source>
</reference>
<proteinExistence type="predicted"/>
<dbReference type="Pfam" id="PF24633">
    <property type="entry name" value="DUF7630"/>
    <property type="match status" value="1"/>
</dbReference>
<dbReference type="PANTHER" id="PTHR44103:SF1">
    <property type="entry name" value="PROPROTEIN CONVERTASE P"/>
    <property type="match status" value="1"/>
</dbReference>
<keyword evidence="1" id="KW-0732">Signal</keyword>
<evidence type="ECO:0000256" key="1">
    <source>
        <dbReference type="ARBA" id="ARBA00022729"/>
    </source>
</evidence>
<feature type="transmembrane region" description="Helical" evidence="3">
    <location>
        <begin position="1621"/>
        <end position="1647"/>
    </location>
</feature>
<evidence type="ECO:0000256" key="2">
    <source>
        <dbReference type="SAM" id="MobiDB-lite"/>
    </source>
</evidence>
<feature type="compositionally biased region" description="Low complexity" evidence="2">
    <location>
        <begin position="1898"/>
        <end position="1916"/>
    </location>
</feature>
<dbReference type="EMBL" id="GL349434">
    <property type="protein sequence ID" value="KNC48812.1"/>
    <property type="molecule type" value="Genomic_DNA"/>
</dbReference>
<feature type="transmembrane region" description="Helical" evidence="3">
    <location>
        <begin position="1529"/>
        <end position="1556"/>
    </location>
</feature>
<dbReference type="Gene3D" id="2.10.50.10">
    <property type="entry name" value="Tumor Necrosis Factor Receptor, subunit A, domain 2"/>
    <property type="match status" value="1"/>
</dbReference>
<feature type="region of interest" description="Disordered" evidence="2">
    <location>
        <begin position="1862"/>
        <end position="1928"/>
    </location>
</feature>
<feature type="transmembrane region" description="Helical" evidence="3">
    <location>
        <begin position="1726"/>
        <end position="1745"/>
    </location>
</feature>
<keyword evidence="3" id="KW-0812">Transmembrane</keyword>